<proteinExistence type="predicted"/>
<keyword evidence="1" id="KW-1133">Transmembrane helix</keyword>
<protein>
    <recommendedName>
        <fullName evidence="4">PF07611 family protein</fullName>
    </recommendedName>
</protein>
<feature type="transmembrane region" description="Helical" evidence="1">
    <location>
        <begin position="56"/>
        <end position="75"/>
    </location>
</feature>
<dbReference type="AlphaFoldDB" id="M6Q999"/>
<organism evidence="2 3">
    <name type="scientific">Leptospira weilii str. UI 13098</name>
    <dbReference type="NCBI Taxonomy" id="1088542"/>
    <lineage>
        <taxon>Bacteria</taxon>
        <taxon>Pseudomonadati</taxon>
        <taxon>Spirochaetota</taxon>
        <taxon>Spirochaetia</taxon>
        <taxon>Leptospirales</taxon>
        <taxon>Leptospiraceae</taxon>
        <taxon>Leptospira</taxon>
    </lineage>
</organism>
<reference evidence="2 3" key="1">
    <citation type="submission" date="2013-01" db="EMBL/GenBank/DDBJ databases">
        <authorList>
            <person name="Harkins D.M."/>
            <person name="Durkin A.S."/>
            <person name="Brinkac L.M."/>
            <person name="Haft D.H."/>
            <person name="Selengut J.D."/>
            <person name="Sanka R."/>
            <person name="DePew J."/>
            <person name="Purushe J."/>
            <person name="Chanthongthip A."/>
            <person name="Lattana O."/>
            <person name="Phetsouvanh R."/>
            <person name="Newton P.N."/>
            <person name="Vinetz J.M."/>
            <person name="Sutton G.G."/>
            <person name="Nierman W.C."/>
            <person name="Fouts D.E."/>
        </authorList>
    </citation>
    <scope>NUCLEOTIDE SEQUENCE [LARGE SCALE GENOMIC DNA]</scope>
    <source>
        <strain evidence="2 3">UI 13098</strain>
    </source>
</reference>
<keyword evidence="1" id="KW-0472">Membrane</keyword>
<comment type="caution">
    <text evidence="2">The sequence shown here is derived from an EMBL/GenBank/DDBJ whole genome shotgun (WGS) entry which is preliminary data.</text>
</comment>
<dbReference type="EMBL" id="AHNU02000062">
    <property type="protein sequence ID" value="EMN89203.1"/>
    <property type="molecule type" value="Genomic_DNA"/>
</dbReference>
<evidence type="ECO:0000256" key="1">
    <source>
        <dbReference type="SAM" id="Phobius"/>
    </source>
</evidence>
<dbReference type="Proteomes" id="UP000012118">
    <property type="component" value="Unassembled WGS sequence"/>
</dbReference>
<keyword evidence="3" id="KW-1185">Reference proteome</keyword>
<evidence type="ECO:0008006" key="4">
    <source>
        <dbReference type="Google" id="ProtNLM"/>
    </source>
</evidence>
<gene>
    <name evidence="2" type="ORF">LEP1GSC108_3936</name>
</gene>
<sequence>MKKHDQERDFEIRPFPLDKSPNGFSVDTHEIILLRNLFQLQFQGKMNPETRVKIKTIWISLLLLLGFLFLDRVLFPIALFEFPNELEWDTSPWYNFLHKQRNIRFEKDEKGILIAGSSVTLYSAYPKQITDEVRTSNIKDGEKFRAEFYSHPALSPTDLYYYSDDILNKKPELVVYVLNPADLQLDYIQKKEYSEVSFDEQARLKDYKIRHQNRFIFPGEFLTDHWKDYTKGEFFAQLTKALILLNRFRSFVYDPWIEYMEHHTRTMRSYHYYTGAMPEEGIFLRGWTPPRFTIECELKNGKLSEEIFVQKPGINVAIEEFTESGLPLKFISFGKTYTKSGWHSLVLETQKDRSSNVPQKAKFRFTVSPTTSSDEVDARIFGIAATYGIRLTQNFCRNEIRTGISYERIHGLDDDRIEAMSDEDYLKDYEKRLYYNPENEGALNRLKKIQKNKEILGNSPYFTWSEMQFLEKTIAKFKANGQKLIIINSPENPIESKYYKNGNWYQGYLKFLSSHKSDTLGFYDLKDAIPDKKLFLDPHHLTFNGAKRSSALYTDAILNFLNVSTRKE</sequence>
<evidence type="ECO:0000313" key="2">
    <source>
        <dbReference type="EMBL" id="EMN89203.1"/>
    </source>
</evidence>
<keyword evidence="1" id="KW-0812">Transmembrane</keyword>
<accession>M6Q999</accession>
<evidence type="ECO:0000313" key="3">
    <source>
        <dbReference type="Proteomes" id="UP000012118"/>
    </source>
</evidence>
<name>M6Q999_9LEPT</name>